<keyword evidence="1 3" id="KW-0732">Signal</keyword>
<dbReference type="Proteomes" id="UP000887116">
    <property type="component" value="Unassembled WGS sequence"/>
</dbReference>
<dbReference type="AlphaFoldDB" id="A0A8X6KRM3"/>
<protein>
    <recommendedName>
        <fullName evidence="6">EF-hand domain-containing protein</fullName>
    </recommendedName>
</protein>
<comment type="caution">
    <text evidence="4">The sequence shown here is derived from an EMBL/GenBank/DDBJ whole genome shotgun (WGS) entry which is preliminary data.</text>
</comment>
<dbReference type="InterPro" id="IPR052110">
    <property type="entry name" value="MCFD2-like"/>
</dbReference>
<dbReference type="PANTHER" id="PTHR23104:SF17">
    <property type="entry name" value="EF-HAND DOMAIN-CONTAINING PROTEIN"/>
    <property type="match status" value="1"/>
</dbReference>
<name>A0A8X6KRM3_TRICU</name>
<dbReference type="Gene3D" id="1.10.238.10">
    <property type="entry name" value="EF-hand"/>
    <property type="match status" value="1"/>
</dbReference>
<feature type="chain" id="PRO_5036483820" description="EF-hand domain-containing protein" evidence="3">
    <location>
        <begin position="20"/>
        <end position="148"/>
    </location>
</feature>
<evidence type="ECO:0000256" key="3">
    <source>
        <dbReference type="SAM" id="SignalP"/>
    </source>
</evidence>
<dbReference type="OrthoDB" id="289247at2759"/>
<evidence type="ECO:0000256" key="1">
    <source>
        <dbReference type="ARBA" id="ARBA00022729"/>
    </source>
</evidence>
<sequence>MQFVLSVLIAIAFWMQISCHEESHHHDPQVMMSQSHLEERHHIEQHADDFVDFDQMNEDELKFHYFKMHDSDFNDKLDGCEIVKSLFHWHAEECKAMGPEHAHHETTRIFGNEELAMMIDPILFTDDRNLDGFIDYPEFVAAQKARGF</sequence>
<reference evidence="4" key="1">
    <citation type="submission" date="2020-07" db="EMBL/GenBank/DDBJ databases">
        <title>Multicomponent nature underlies the extraordinary mechanical properties of spider dragline silk.</title>
        <authorList>
            <person name="Kono N."/>
            <person name="Nakamura H."/>
            <person name="Mori M."/>
            <person name="Yoshida Y."/>
            <person name="Ohtoshi R."/>
            <person name="Malay A.D."/>
            <person name="Moran D.A.P."/>
            <person name="Tomita M."/>
            <person name="Numata K."/>
            <person name="Arakawa K."/>
        </authorList>
    </citation>
    <scope>NUCLEOTIDE SEQUENCE</scope>
</reference>
<dbReference type="PANTHER" id="PTHR23104">
    <property type="entry name" value="MULTIPLE COAGULATION FACTOR DEFICIENCY PROTEIN 2 NEURAL STEM CELL DERIVED NEURONAL SURVIVAL PROTEIN"/>
    <property type="match status" value="1"/>
</dbReference>
<feature type="signal peptide" evidence="3">
    <location>
        <begin position="1"/>
        <end position="19"/>
    </location>
</feature>
<gene>
    <name evidence="4" type="ORF">TNCT_426961</name>
</gene>
<organism evidence="4 5">
    <name type="scientific">Trichonephila clavata</name>
    <name type="common">Joro spider</name>
    <name type="synonym">Nephila clavata</name>
    <dbReference type="NCBI Taxonomy" id="2740835"/>
    <lineage>
        <taxon>Eukaryota</taxon>
        <taxon>Metazoa</taxon>
        <taxon>Ecdysozoa</taxon>
        <taxon>Arthropoda</taxon>
        <taxon>Chelicerata</taxon>
        <taxon>Arachnida</taxon>
        <taxon>Araneae</taxon>
        <taxon>Araneomorphae</taxon>
        <taxon>Entelegynae</taxon>
        <taxon>Araneoidea</taxon>
        <taxon>Nephilidae</taxon>
        <taxon>Trichonephila</taxon>
    </lineage>
</organism>
<evidence type="ECO:0000256" key="2">
    <source>
        <dbReference type="ARBA" id="ARBA00022737"/>
    </source>
</evidence>
<evidence type="ECO:0008006" key="6">
    <source>
        <dbReference type="Google" id="ProtNLM"/>
    </source>
</evidence>
<accession>A0A8X6KRM3</accession>
<dbReference type="EMBL" id="BMAO01012243">
    <property type="protein sequence ID" value="GFQ79923.1"/>
    <property type="molecule type" value="Genomic_DNA"/>
</dbReference>
<evidence type="ECO:0000313" key="5">
    <source>
        <dbReference type="Proteomes" id="UP000887116"/>
    </source>
</evidence>
<proteinExistence type="predicted"/>
<evidence type="ECO:0000313" key="4">
    <source>
        <dbReference type="EMBL" id="GFQ79923.1"/>
    </source>
</evidence>
<keyword evidence="2" id="KW-0677">Repeat</keyword>
<keyword evidence="5" id="KW-1185">Reference proteome</keyword>
<dbReference type="SUPFAM" id="SSF47473">
    <property type="entry name" value="EF-hand"/>
    <property type="match status" value="1"/>
</dbReference>
<dbReference type="InterPro" id="IPR011992">
    <property type="entry name" value="EF-hand-dom_pair"/>
</dbReference>